<dbReference type="AlphaFoldDB" id="A0A7T5VFB2"/>
<evidence type="ECO:0000313" key="3">
    <source>
        <dbReference type="Proteomes" id="UP000596092"/>
    </source>
</evidence>
<name>A0A7T5VFB2_9BACT</name>
<feature type="transmembrane region" description="Helical" evidence="1">
    <location>
        <begin position="149"/>
        <end position="171"/>
    </location>
</feature>
<dbReference type="Gene3D" id="1.20.1300.10">
    <property type="entry name" value="Fumarate reductase/succinate dehydrogenase, transmembrane subunit"/>
    <property type="match status" value="1"/>
</dbReference>
<dbReference type="InterPro" id="IPR034804">
    <property type="entry name" value="SQR/QFR_C/D"/>
</dbReference>
<accession>A0A7T5VFB2</accession>
<dbReference type="EMBL" id="CP054140">
    <property type="protein sequence ID" value="QQG66854.1"/>
    <property type="molecule type" value="Genomic_DNA"/>
</dbReference>
<feature type="transmembrane region" description="Helical" evidence="1">
    <location>
        <begin position="109"/>
        <end position="129"/>
    </location>
</feature>
<dbReference type="NCBIfam" id="TIGR02046">
    <property type="entry name" value="sdhC_b558_fam"/>
    <property type="match status" value="1"/>
</dbReference>
<keyword evidence="3" id="KW-1185">Reference proteome</keyword>
<evidence type="ECO:0000256" key="1">
    <source>
        <dbReference type="SAM" id="Phobius"/>
    </source>
</evidence>
<organism evidence="2 3">
    <name type="scientific">Desulfobulbus oligotrophicus</name>
    <dbReference type="NCBI Taxonomy" id="1909699"/>
    <lineage>
        <taxon>Bacteria</taxon>
        <taxon>Pseudomonadati</taxon>
        <taxon>Thermodesulfobacteriota</taxon>
        <taxon>Desulfobulbia</taxon>
        <taxon>Desulfobulbales</taxon>
        <taxon>Desulfobulbaceae</taxon>
        <taxon>Desulfobulbus</taxon>
    </lineage>
</organism>
<sequence>MSWFIQTFRSSLGKKYIMALTGLLLGGFLLVHTIGNSTIFWGRSAFNAYAHHLHSLGVLVPIFEICLYAIFFLHVITGIILWLQNRKARGGKYEMLVNAGGRTIGSKTMIYTGAAIFVFILIHLVNFHFPVKTETKTISDFVTQVLNNPFFTLIYAAGISLLFIHLSHGFWSLLQTLGISHVKYDQPLRVIAWALAGIMGGVFLLITFLMVISRSQLL</sequence>
<evidence type="ECO:0000313" key="2">
    <source>
        <dbReference type="EMBL" id="QQG66854.1"/>
    </source>
</evidence>
<keyword evidence="1" id="KW-0812">Transmembrane</keyword>
<dbReference type="SUPFAM" id="SSF81343">
    <property type="entry name" value="Fumarate reductase respiratory complex transmembrane subunits"/>
    <property type="match status" value="1"/>
</dbReference>
<dbReference type="Proteomes" id="UP000596092">
    <property type="component" value="Chromosome"/>
</dbReference>
<keyword evidence="1" id="KW-0472">Membrane</keyword>
<feature type="transmembrane region" description="Helical" evidence="1">
    <location>
        <begin position="191"/>
        <end position="212"/>
    </location>
</feature>
<dbReference type="InterPro" id="IPR011138">
    <property type="entry name" value="Cytochrome_b-558"/>
</dbReference>
<feature type="transmembrane region" description="Helical" evidence="1">
    <location>
        <begin position="59"/>
        <end position="83"/>
    </location>
</feature>
<dbReference type="KEGG" id="dog:HP555_13760"/>
<protein>
    <submittedName>
        <fullName evidence="2">Succinate dehydrogenase cytochrome b subunit</fullName>
    </submittedName>
</protein>
<dbReference type="RefSeq" id="WP_199263140.1">
    <property type="nucleotide sequence ID" value="NZ_CP054140.1"/>
</dbReference>
<proteinExistence type="predicted"/>
<gene>
    <name evidence="2" type="ORF">HP555_13760</name>
</gene>
<reference evidence="2 3" key="1">
    <citation type="submission" date="2020-05" db="EMBL/GenBank/DDBJ databases">
        <title>Complete genome of Desulfobulbus oligotrophicus.</title>
        <authorList>
            <person name="Podar M."/>
        </authorList>
    </citation>
    <scope>NUCLEOTIDE SEQUENCE [LARGE SCALE GENOMIC DNA]</scope>
    <source>
        <strain evidence="2 3">Prop6</strain>
    </source>
</reference>
<dbReference type="GO" id="GO:0016020">
    <property type="term" value="C:membrane"/>
    <property type="evidence" value="ECO:0007669"/>
    <property type="project" value="InterPro"/>
</dbReference>
<keyword evidence="1" id="KW-1133">Transmembrane helix</keyword>
<dbReference type="CDD" id="cd03498">
    <property type="entry name" value="SQR_TypeB_2_TM"/>
    <property type="match status" value="1"/>
</dbReference>